<accession>A0A059D3R4</accession>
<sequence>MRTISLLRPFQYTKSPYPVMHENRPERSITFIASHHIPGKKKYIARSRTKQFSKLQKTEKRRPFIPTRSAHKIAAFLPPISLFPNIHTHK</sequence>
<dbReference type="InParanoid" id="A0A059D3R4"/>
<evidence type="ECO:0000313" key="1">
    <source>
        <dbReference type="EMBL" id="KCW85232.1"/>
    </source>
</evidence>
<dbReference type="Gramene" id="KCW85232">
    <property type="protein sequence ID" value="KCW85232"/>
    <property type="gene ID" value="EUGRSUZ_B02076"/>
</dbReference>
<name>A0A059D3R4_EUCGR</name>
<proteinExistence type="predicted"/>
<gene>
    <name evidence="1" type="ORF">EUGRSUZ_B02076</name>
</gene>
<dbReference type="AlphaFoldDB" id="A0A059D3R4"/>
<organism evidence="1">
    <name type="scientific">Eucalyptus grandis</name>
    <name type="common">Flooded gum</name>
    <dbReference type="NCBI Taxonomy" id="71139"/>
    <lineage>
        <taxon>Eukaryota</taxon>
        <taxon>Viridiplantae</taxon>
        <taxon>Streptophyta</taxon>
        <taxon>Embryophyta</taxon>
        <taxon>Tracheophyta</taxon>
        <taxon>Spermatophyta</taxon>
        <taxon>Magnoliopsida</taxon>
        <taxon>eudicotyledons</taxon>
        <taxon>Gunneridae</taxon>
        <taxon>Pentapetalae</taxon>
        <taxon>rosids</taxon>
        <taxon>malvids</taxon>
        <taxon>Myrtales</taxon>
        <taxon>Myrtaceae</taxon>
        <taxon>Myrtoideae</taxon>
        <taxon>Eucalypteae</taxon>
        <taxon>Eucalyptus</taxon>
    </lineage>
</organism>
<protein>
    <submittedName>
        <fullName evidence="1">Uncharacterized protein</fullName>
    </submittedName>
</protein>
<reference evidence="1" key="1">
    <citation type="submission" date="2013-07" db="EMBL/GenBank/DDBJ databases">
        <title>The genome of Eucalyptus grandis.</title>
        <authorList>
            <person name="Schmutz J."/>
            <person name="Hayes R."/>
            <person name="Myburg A."/>
            <person name="Tuskan G."/>
            <person name="Grattapaglia D."/>
            <person name="Rokhsar D.S."/>
        </authorList>
    </citation>
    <scope>NUCLEOTIDE SEQUENCE</scope>
    <source>
        <tissue evidence="1">Leaf extractions</tissue>
    </source>
</reference>
<dbReference type="EMBL" id="KK198754">
    <property type="protein sequence ID" value="KCW85232.1"/>
    <property type="molecule type" value="Genomic_DNA"/>
</dbReference>